<feature type="compositionally biased region" description="Polar residues" evidence="19">
    <location>
        <begin position="369"/>
        <end position="379"/>
    </location>
</feature>
<organism evidence="22 23">
    <name type="scientific">Timema podura</name>
    <name type="common">Walking stick</name>
    <dbReference type="NCBI Taxonomy" id="61482"/>
    <lineage>
        <taxon>Eukaryota</taxon>
        <taxon>Metazoa</taxon>
        <taxon>Ecdysozoa</taxon>
        <taxon>Arthropoda</taxon>
        <taxon>Hexapoda</taxon>
        <taxon>Insecta</taxon>
        <taxon>Pterygota</taxon>
        <taxon>Neoptera</taxon>
        <taxon>Polyneoptera</taxon>
        <taxon>Phasmatodea</taxon>
        <taxon>Timematodea</taxon>
        <taxon>Timematoidea</taxon>
        <taxon>Timematidae</taxon>
        <taxon>Timema</taxon>
    </lineage>
</organism>
<evidence type="ECO:0000313" key="23">
    <source>
        <dbReference type="Proteomes" id="UP001153148"/>
    </source>
</evidence>
<feature type="region of interest" description="Disordered" evidence="19">
    <location>
        <begin position="106"/>
        <end position="129"/>
    </location>
</feature>
<accession>A0ABN7NDU7</accession>
<evidence type="ECO:0000256" key="8">
    <source>
        <dbReference type="ARBA" id="ARBA00022771"/>
    </source>
</evidence>
<evidence type="ECO:0000259" key="21">
    <source>
        <dbReference type="PROSITE" id="PS50157"/>
    </source>
</evidence>
<evidence type="ECO:0000256" key="15">
    <source>
        <dbReference type="ARBA" id="ARBA00023303"/>
    </source>
</evidence>
<evidence type="ECO:0000256" key="4">
    <source>
        <dbReference type="ARBA" id="ARBA00022461"/>
    </source>
</evidence>
<evidence type="ECO:0000256" key="18">
    <source>
        <dbReference type="SAM" id="Coils"/>
    </source>
</evidence>
<evidence type="ECO:0000256" key="3">
    <source>
        <dbReference type="ARBA" id="ARBA00022448"/>
    </source>
</evidence>
<keyword evidence="9" id="KW-0862">Zinc</keyword>
<keyword evidence="10 20" id="KW-1133">Transmembrane helix</keyword>
<feature type="domain" description="C2H2-type" evidence="21">
    <location>
        <begin position="264"/>
        <end position="290"/>
    </location>
</feature>
<keyword evidence="11" id="KW-0915">Sodium</keyword>
<evidence type="ECO:0000256" key="1">
    <source>
        <dbReference type="ARBA" id="ARBA00004141"/>
    </source>
</evidence>
<keyword evidence="23" id="KW-1185">Reference proteome</keyword>
<evidence type="ECO:0000256" key="5">
    <source>
        <dbReference type="ARBA" id="ARBA00022692"/>
    </source>
</evidence>
<dbReference type="InterPro" id="IPR001873">
    <property type="entry name" value="ENaC"/>
</dbReference>
<feature type="coiled-coil region" evidence="18">
    <location>
        <begin position="515"/>
        <end position="542"/>
    </location>
</feature>
<keyword evidence="18" id="KW-0175">Coiled coil</keyword>
<dbReference type="SUPFAM" id="SSF57667">
    <property type="entry name" value="beta-beta-alpha zinc fingers"/>
    <property type="match status" value="2"/>
</dbReference>
<feature type="domain" description="C2H2-type" evidence="21">
    <location>
        <begin position="318"/>
        <end position="345"/>
    </location>
</feature>
<feature type="domain" description="C2H2-type" evidence="21">
    <location>
        <begin position="236"/>
        <end position="263"/>
    </location>
</feature>
<feature type="domain" description="C2H2-type" evidence="21">
    <location>
        <begin position="173"/>
        <end position="198"/>
    </location>
</feature>
<dbReference type="Pfam" id="PF00858">
    <property type="entry name" value="ASC"/>
    <property type="match status" value="1"/>
</dbReference>
<evidence type="ECO:0000256" key="10">
    <source>
        <dbReference type="ARBA" id="ARBA00022989"/>
    </source>
</evidence>
<evidence type="ECO:0000256" key="20">
    <source>
        <dbReference type="SAM" id="Phobius"/>
    </source>
</evidence>
<keyword evidence="15 17" id="KW-0407">Ion channel</keyword>
<evidence type="ECO:0000256" key="13">
    <source>
        <dbReference type="ARBA" id="ARBA00023136"/>
    </source>
</evidence>
<keyword evidence="14 17" id="KW-0739">Sodium transport</keyword>
<comment type="similarity">
    <text evidence="2 17">Belongs to the amiloride-sensitive sodium channel (TC 1.A.6) family.</text>
</comment>
<keyword evidence="8 16" id="KW-0863">Zinc-finger</keyword>
<keyword evidence="4 17" id="KW-0894">Sodium channel</keyword>
<keyword evidence="12 17" id="KW-0406">Ion transport</keyword>
<reference evidence="22" key="1">
    <citation type="submission" date="2021-03" db="EMBL/GenBank/DDBJ databases">
        <authorList>
            <person name="Tran Van P."/>
        </authorList>
    </citation>
    <scope>NUCLEOTIDE SEQUENCE</scope>
</reference>
<feature type="domain" description="C2H2-type" evidence="21">
    <location>
        <begin position="207"/>
        <end position="233"/>
    </location>
</feature>
<feature type="region of interest" description="Disordered" evidence="19">
    <location>
        <begin position="359"/>
        <end position="404"/>
    </location>
</feature>
<feature type="transmembrane region" description="Helical" evidence="20">
    <location>
        <begin position="638"/>
        <end position="658"/>
    </location>
</feature>
<evidence type="ECO:0000256" key="9">
    <source>
        <dbReference type="ARBA" id="ARBA00022833"/>
    </source>
</evidence>
<evidence type="ECO:0000256" key="2">
    <source>
        <dbReference type="ARBA" id="ARBA00007193"/>
    </source>
</evidence>
<dbReference type="PROSITE" id="PS50157">
    <property type="entry name" value="ZINC_FINGER_C2H2_2"/>
    <property type="match status" value="6"/>
</dbReference>
<evidence type="ECO:0000313" key="22">
    <source>
        <dbReference type="EMBL" id="CAG2052980.1"/>
    </source>
</evidence>
<feature type="domain" description="C2H2-type" evidence="21">
    <location>
        <begin position="142"/>
        <end position="172"/>
    </location>
</feature>
<evidence type="ECO:0000256" key="12">
    <source>
        <dbReference type="ARBA" id="ARBA00023065"/>
    </source>
</evidence>
<feature type="region of interest" description="Disordered" evidence="19">
    <location>
        <begin position="441"/>
        <end position="472"/>
    </location>
</feature>
<evidence type="ECO:0000256" key="7">
    <source>
        <dbReference type="ARBA" id="ARBA00022737"/>
    </source>
</evidence>
<keyword evidence="6" id="KW-0479">Metal-binding</keyword>
<evidence type="ECO:0000256" key="11">
    <source>
        <dbReference type="ARBA" id="ARBA00023053"/>
    </source>
</evidence>
<dbReference type="PANTHER" id="PTHR24409">
    <property type="entry name" value="ZINC FINGER PROTEIN 142"/>
    <property type="match status" value="1"/>
</dbReference>
<feature type="region of interest" description="Disordered" evidence="19">
    <location>
        <begin position="487"/>
        <end position="509"/>
    </location>
</feature>
<evidence type="ECO:0000256" key="6">
    <source>
        <dbReference type="ARBA" id="ARBA00022723"/>
    </source>
</evidence>
<dbReference type="Gene3D" id="3.30.160.60">
    <property type="entry name" value="Classic Zinc Finger"/>
    <property type="match status" value="4"/>
</dbReference>
<keyword evidence="7" id="KW-0677">Repeat</keyword>
<dbReference type="InterPro" id="IPR013087">
    <property type="entry name" value="Znf_C2H2_type"/>
</dbReference>
<dbReference type="Gene3D" id="2.60.470.10">
    <property type="entry name" value="Acid-sensing ion channels like domains"/>
    <property type="match status" value="1"/>
</dbReference>
<comment type="subcellular location">
    <subcellularLocation>
        <location evidence="1">Membrane</location>
        <topology evidence="1">Multi-pass membrane protein</topology>
    </subcellularLocation>
</comment>
<dbReference type="PANTHER" id="PTHR24409:SF295">
    <property type="entry name" value="AZ2-RELATED"/>
    <property type="match status" value="1"/>
</dbReference>
<dbReference type="Proteomes" id="UP001153148">
    <property type="component" value="Unassembled WGS sequence"/>
</dbReference>
<proteinExistence type="inferred from homology"/>
<feature type="transmembrane region" description="Helical" evidence="20">
    <location>
        <begin position="737"/>
        <end position="758"/>
    </location>
</feature>
<evidence type="ECO:0000256" key="14">
    <source>
        <dbReference type="ARBA" id="ARBA00023201"/>
    </source>
</evidence>
<dbReference type="InterPro" id="IPR036236">
    <property type="entry name" value="Znf_C2H2_sf"/>
</dbReference>
<protein>
    <recommendedName>
        <fullName evidence="21">C2H2-type domain-containing protein</fullName>
    </recommendedName>
</protein>
<keyword evidence="13 20" id="KW-0472">Membrane</keyword>
<dbReference type="Pfam" id="PF00096">
    <property type="entry name" value="zf-C2H2"/>
    <property type="match status" value="4"/>
</dbReference>
<dbReference type="PROSITE" id="PS00028">
    <property type="entry name" value="ZINC_FINGER_C2H2_1"/>
    <property type="match status" value="6"/>
</dbReference>
<dbReference type="PRINTS" id="PR01078">
    <property type="entry name" value="AMINACHANNEL"/>
</dbReference>
<keyword evidence="5 17" id="KW-0812">Transmembrane</keyword>
<comment type="caution">
    <text evidence="22">The sequence shown here is derived from an EMBL/GenBank/DDBJ whole genome shotgun (WGS) entry which is preliminary data.</text>
</comment>
<evidence type="ECO:0000256" key="19">
    <source>
        <dbReference type="SAM" id="MobiDB-lite"/>
    </source>
</evidence>
<dbReference type="EMBL" id="CAJPIN010000063">
    <property type="protein sequence ID" value="CAG2052980.1"/>
    <property type="molecule type" value="Genomic_DNA"/>
</dbReference>
<name>A0ABN7NDU7_TIMPD</name>
<sequence length="1098" mass="124990">MSIPSLIKICLLVERFCRDFVQYCFLYFCGWLVRAVPRYVGETPKCPIVVMRLIPMKCLKGCKQSSDIIDYDSFEWRENWLSSLYPLGTTDMLKIPTNEEDWKGKTYYPTTPNMGRETDSSDDSNLKNRIPTPDSCRKGKIHECHYYGCGAVFNRAWRLEIHILSIHEGKKLFECKVDGCDKSYTKNAHLKRHVFNRHDEHSFKTVFICPELDCQRHVSSDSNLRKHYNNVHSKLFSCTYCNNTFPKRRQLSAHMFTHTGVPPFRCDKCDIGCASEYELKRHQRGHKTHTCTVTGCNLTFDLWTQLRKHAKLEHPLHFACVKCNKVFKTKHNLKLHIAIHEDPDKREVLTCPHDNCPRSLPSRVRTMDSPMSATSSGQSSDEERRGSQSTHHHVPQSGRGRDMGRQTVSRKLLFGFQSIVKRQHLSKSQARFFLRSQYFSSKGSRERRPTRGYGSCEPPGCQSGSHYGQSTTPTQLLETTPLVTSCTSEHSSASPISGDLPSRTHAGESSATLTQDALMAEIKRLRERLIVLETENAAMSIKLSQQQWEVEHRLAEIEMQICGASSGGSSTEDNERNRLCKNHFFDSRQYRDEKSSFESTKISTTAAALITCSYDILHDFLHQMVLFQRPAEIRSGSYTAMGVSSTAAMMLICAAKYAHGNGPLRMKIFPHIKQRIAHIRCGSDVLRERRNRKGKSKNCFSSIKQFLTSAFVNYCRVTSLHGLGYITAKDKHWIERLLWAFLSTLSLAIAGILIQLVWVRFQKSPTVISIEDTNYPIWRVPFPGVTLCNSNKVYKPAAQKFIKDMMSYGISNVTSTNFLKKLPWLLNPQPLEMNELTIIQDKLTEVGIDMERLMLQLMQPCDRMVVKCGWEGHDTNCSDIFDVIKSLQGYCCSFNYHGAKDETNLVQDGEDDKVLYIGGAGRGTGLSVILDVETESYMAPLFPYYGISVLIHDGTDYPEISLLTSLVQPRQELSISVGGNYIESEANVRGLNVGQRLCWFDDEIPGNYTDDYSYQTCVTGCRITAVAEKCGCLPFYYPTSGFYPNNLYSIITHSISELVFEHHFENIPHRLFLQIFGQMLDYTEDLPVSCFIVVVGVV</sequence>
<dbReference type="SMART" id="SM00355">
    <property type="entry name" value="ZnF_C2H2"/>
    <property type="match status" value="7"/>
</dbReference>
<keyword evidence="3 17" id="KW-0813">Transport</keyword>
<gene>
    <name evidence="22" type="ORF">TPAB3V08_LOCUS77</name>
</gene>
<evidence type="ECO:0000256" key="17">
    <source>
        <dbReference type="RuleBase" id="RU000679"/>
    </source>
</evidence>
<evidence type="ECO:0000256" key="16">
    <source>
        <dbReference type="PROSITE-ProRule" id="PRU00042"/>
    </source>
</evidence>